<gene>
    <name evidence="1" type="ORF">DS745_00095</name>
</gene>
<dbReference type="RefSeq" id="WP_129076170.1">
    <property type="nucleotide sequence ID" value="NZ_QOUX01000001.1"/>
</dbReference>
<sequence>MYIEKKVIVEGILYEDEDIQLLSTSAESKKALLYLKITPRAYVKDEVIVNSTSTSLKLGTGGMDIVTSVINSTPKVSLHPRGHIMKARYLPNQHSVLAVESQESEYHALFNEPFCLGGKKILIGELHSMMPICFWAMDYLKSDAKMTVIISDEASIPISLSSHIRTLKEEERFCTITIGQAFGGTYEAVNLPTALQFASSVLESDIILITLGPGVVGTGTTYGFSGIAQANWANVIGSLGGVPVWIPRISQSDKRDRHTGISHHTITPLLKFTKVKSVLPLPNIQGKINDKIREQVTQIAHHHDVYWIEPNTLSGLIENVLTKSPIPIKTMGRQYHDDPAFFLGVAAAMKWLLS</sequence>
<dbReference type="InterPro" id="IPR024479">
    <property type="entry name" value="DUF3866"/>
</dbReference>
<dbReference type="OrthoDB" id="3401376at2"/>
<accession>A0A4Q0VXJ7</accession>
<evidence type="ECO:0000313" key="1">
    <source>
        <dbReference type="EMBL" id="RXJ03828.1"/>
    </source>
</evidence>
<keyword evidence="2" id="KW-1185">Reference proteome</keyword>
<reference evidence="1 2" key="1">
    <citation type="journal article" date="2019" name="Int. J. Syst. Evol. Microbiol.">
        <title>Anaerobacillus alkaliphilus sp. nov., a novel alkaliphilic and moderately halophilic bacterium.</title>
        <authorList>
            <person name="Borsodi A.K."/>
            <person name="Aszalos J.M."/>
            <person name="Bihari P."/>
            <person name="Nagy I."/>
            <person name="Schumann P."/>
            <person name="Sproer C."/>
            <person name="Kovacs A.L."/>
            <person name="Boka K."/>
            <person name="Dobosy P."/>
            <person name="Ovari M."/>
            <person name="Szili-Kovacs T."/>
            <person name="Toth E."/>
        </authorList>
    </citation>
    <scope>NUCLEOTIDE SEQUENCE [LARGE SCALE GENOMIC DNA]</scope>
    <source>
        <strain evidence="1 2">B16-10</strain>
    </source>
</reference>
<organism evidence="1 2">
    <name type="scientific">Anaerobacillus alkaliphilus</name>
    <dbReference type="NCBI Taxonomy" id="1548597"/>
    <lineage>
        <taxon>Bacteria</taxon>
        <taxon>Bacillati</taxon>
        <taxon>Bacillota</taxon>
        <taxon>Bacilli</taxon>
        <taxon>Bacillales</taxon>
        <taxon>Bacillaceae</taxon>
        <taxon>Anaerobacillus</taxon>
    </lineage>
</organism>
<dbReference type="Proteomes" id="UP000290649">
    <property type="component" value="Unassembled WGS sequence"/>
</dbReference>
<dbReference type="EMBL" id="QOUX01000001">
    <property type="protein sequence ID" value="RXJ03828.1"/>
    <property type="molecule type" value="Genomic_DNA"/>
</dbReference>
<dbReference type="Pfam" id="PF12982">
    <property type="entry name" value="DUF3866"/>
    <property type="match status" value="1"/>
</dbReference>
<name>A0A4Q0VXJ7_9BACI</name>
<protein>
    <submittedName>
        <fullName evidence="1">DUF3866 family protein</fullName>
    </submittedName>
</protein>
<dbReference type="AlphaFoldDB" id="A0A4Q0VXJ7"/>
<proteinExistence type="predicted"/>
<comment type="caution">
    <text evidence="1">The sequence shown here is derived from an EMBL/GenBank/DDBJ whole genome shotgun (WGS) entry which is preliminary data.</text>
</comment>
<evidence type="ECO:0000313" key="2">
    <source>
        <dbReference type="Proteomes" id="UP000290649"/>
    </source>
</evidence>